<evidence type="ECO:0000313" key="1">
    <source>
        <dbReference type="EMBL" id="MBK1827954.1"/>
    </source>
</evidence>
<gene>
    <name evidence="1" type="ORF">JIN81_13060</name>
</gene>
<sequence length="364" mass="39706">MQSNHGAEGWWVQSDHVRAHVTAVGGMLAPAEFKLGDRVVSPYSVSPWQPDEFGDDVPALLRFLRGDFFCLPFGPQDDGAPHGDPANARWTGDVGASGALELSIDCGDSGATVSKVISGGEGHPALYYEFRISGLEGEWSYGNHPILDCSGLAEGQARVSVSPFRWGSVYQGVFSNPEAGERQALVNGATFDTLDSVPMLDGGTTDLTRWPDRRGFEDLVMMVNEPTTEERPFAWSAVVMDGYVWFSLKNPEDFPATLFWMSNGGRDEAPWNARHIGRLGIEEVCSHFCDNVTRSREKALPGITTVRKFKADKTTTLKIVQAVAEVPNGFGKVESIVPAGPKRVLITDDHGLSVEADVDWNYVI</sequence>
<dbReference type="EMBL" id="JAENII010000010">
    <property type="protein sequence ID" value="MBK1827954.1"/>
    <property type="molecule type" value="Genomic_DNA"/>
</dbReference>
<name>A0A934RA42_9BACT</name>
<dbReference type="Proteomes" id="UP000658278">
    <property type="component" value="Unassembled WGS sequence"/>
</dbReference>
<comment type="caution">
    <text evidence="1">The sequence shown here is derived from an EMBL/GenBank/DDBJ whole genome shotgun (WGS) entry which is preliminary data.</text>
</comment>
<reference evidence="1" key="1">
    <citation type="submission" date="2021-01" db="EMBL/GenBank/DDBJ databases">
        <title>Modified the classification status of verrucomicrobia.</title>
        <authorList>
            <person name="Feng X."/>
        </authorList>
    </citation>
    <scope>NUCLEOTIDE SEQUENCE</scope>
    <source>
        <strain evidence="1">KCTC 22201</strain>
    </source>
</reference>
<organism evidence="1 2">
    <name type="scientific">Haloferula rosea</name>
    <dbReference type="NCBI Taxonomy" id="490093"/>
    <lineage>
        <taxon>Bacteria</taxon>
        <taxon>Pseudomonadati</taxon>
        <taxon>Verrucomicrobiota</taxon>
        <taxon>Verrucomicrobiia</taxon>
        <taxon>Verrucomicrobiales</taxon>
        <taxon>Verrucomicrobiaceae</taxon>
        <taxon>Haloferula</taxon>
    </lineage>
</organism>
<dbReference type="RefSeq" id="WP_200280366.1">
    <property type="nucleotide sequence ID" value="NZ_JAENII010000010.1"/>
</dbReference>
<dbReference type="AlphaFoldDB" id="A0A934RA42"/>
<evidence type="ECO:0000313" key="2">
    <source>
        <dbReference type="Proteomes" id="UP000658278"/>
    </source>
</evidence>
<protein>
    <submittedName>
        <fullName evidence="1">Uncharacterized protein</fullName>
    </submittedName>
</protein>
<proteinExistence type="predicted"/>
<keyword evidence="2" id="KW-1185">Reference proteome</keyword>
<accession>A0A934RA42</accession>